<feature type="compositionally biased region" description="Low complexity" evidence="3">
    <location>
        <begin position="49"/>
        <end position="69"/>
    </location>
</feature>
<dbReference type="InterPro" id="IPR037459">
    <property type="entry name" value="RhgT-like"/>
</dbReference>
<feature type="signal peptide" evidence="4">
    <location>
        <begin position="1"/>
        <end position="28"/>
    </location>
</feature>
<dbReference type="EMBL" id="JAQNDK010000001">
    <property type="protein sequence ID" value="MDC0677323.1"/>
    <property type="molecule type" value="Genomic_DNA"/>
</dbReference>
<feature type="compositionally biased region" description="Gly residues" evidence="3">
    <location>
        <begin position="35"/>
        <end position="48"/>
    </location>
</feature>
<feature type="compositionally biased region" description="Gly residues" evidence="3">
    <location>
        <begin position="70"/>
        <end position="106"/>
    </location>
</feature>
<feature type="domain" description="SGNH hydrolase-type esterase" evidence="5">
    <location>
        <begin position="120"/>
        <end position="328"/>
    </location>
</feature>
<name>A0ABT5BT33_9BACT</name>
<feature type="chain" id="PRO_5045682463" evidence="4">
    <location>
        <begin position="29"/>
        <end position="354"/>
    </location>
</feature>
<evidence type="ECO:0000313" key="6">
    <source>
        <dbReference type="EMBL" id="MDC0677323.1"/>
    </source>
</evidence>
<dbReference type="RefSeq" id="WP_272094087.1">
    <property type="nucleotide sequence ID" value="NZ_JAQNDK010000001.1"/>
</dbReference>
<comment type="caution">
    <text evidence="6">The sequence shown here is derived from an EMBL/GenBank/DDBJ whole genome shotgun (WGS) entry which is preliminary data.</text>
</comment>
<evidence type="ECO:0000256" key="2">
    <source>
        <dbReference type="ARBA" id="ARBA00022801"/>
    </source>
</evidence>
<dbReference type="Gene3D" id="3.40.50.1110">
    <property type="entry name" value="SGNH hydrolase"/>
    <property type="match status" value="1"/>
</dbReference>
<proteinExistence type="inferred from homology"/>
<gene>
    <name evidence="6" type="ORF">POL72_06180</name>
</gene>
<evidence type="ECO:0000259" key="5">
    <source>
        <dbReference type="Pfam" id="PF13472"/>
    </source>
</evidence>
<dbReference type="Proteomes" id="UP001217485">
    <property type="component" value="Unassembled WGS sequence"/>
</dbReference>
<dbReference type="PANTHER" id="PTHR43695:SF1">
    <property type="entry name" value="RHAMNOGALACTURONAN ACETYLESTERASE"/>
    <property type="match status" value="1"/>
</dbReference>
<evidence type="ECO:0000256" key="1">
    <source>
        <dbReference type="ARBA" id="ARBA00008668"/>
    </source>
</evidence>
<dbReference type="Pfam" id="PF13472">
    <property type="entry name" value="Lipase_GDSL_2"/>
    <property type="match status" value="1"/>
</dbReference>
<feature type="region of interest" description="Disordered" evidence="3">
    <location>
        <begin position="33"/>
        <end position="106"/>
    </location>
</feature>
<organism evidence="6 7">
    <name type="scientific">Sorangium atrum</name>
    <dbReference type="NCBI Taxonomy" id="2995308"/>
    <lineage>
        <taxon>Bacteria</taxon>
        <taxon>Pseudomonadati</taxon>
        <taxon>Myxococcota</taxon>
        <taxon>Polyangia</taxon>
        <taxon>Polyangiales</taxon>
        <taxon>Polyangiaceae</taxon>
        <taxon>Sorangium</taxon>
    </lineage>
</organism>
<dbReference type="InterPro" id="IPR013830">
    <property type="entry name" value="SGNH_hydro"/>
</dbReference>
<accession>A0ABT5BT33</accession>
<evidence type="ECO:0000256" key="3">
    <source>
        <dbReference type="SAM" id="MobiDB-lite"/>
    </source>
</evidence>
<reference evidence="6 7" key="1">
    <citation type="submission" date="2023-01" db="EMBL/GenBank/DDBJ databases">
        <title>Minimal conservation of predation-associated metabolite biosynthetic gene clusters underscores biosynthetic potential of Myxococcota including descriptions for ten novel species: Archangium lansinium sp. nov., Myxococcus landrumus sp. nov., Nannocystis bai.</title>
        <authorList>
            <person name="Ahearne A."/>
            <person name="Stevens C."/>
            <person name="Dowd S."/>
        </authorList>
    </citation>
    <scope>NUCLEOTIDE SEQUENCE [LARGE SCALE GENOMIC DNA]</scope>
    <source>
        <strain evidence="6 7">WIWO2</strain>
    </source>
</reference>
<dbReference type="SUPFAM" id="SSF52266">
    <property type="entry name" value="SGNH hydrolase"/>
    <property type="match status" value="1"/>
</dbReference>
<evidence type="ECO:0000256" key="4">
    <source>
        <dbReference type="SAM" id="SignalP"/>
    </source>
</evidence>
<evidence type="ECO:0000313" key="7">
    <source>
        <dbReference type="Proteomes" id="UP001217485"/>
    </source>
</evidence>
<sequence>MDWNVRSAARRMVARVSCLALLTAACSADPETAAGGAGGGGGTGGAGGSSQPEASSSSASAGSTAISAGSTGGAGAGGDAPAGSGGSAGSSGGPSGSGGAGSGGAGGAGPLQDITIWIAGDSTVASGQTPCPTGWGGQFAALFDERVTVVNSAVGGRSVRTWLYNVKTTMDSAGECELERDSSGEPVLQSRWVQMLDGMKRGDTLFIQFGINDGSSTCDRHVGLNAFKSSYGMMARAAEERGAQPVFVTPVSAISCNGSTARGTRGGYVTATHEAGKEYGVPVIDLHELSIALYNTLGFCPVPGGDVSATTSGPVGEFFCDDHTHFSRSGAVQIAKLMAGAVRDQKLGLAAYLE</sequence>
<keyword evidence="4" id="KW-0732">Signal</keyword>
<keyword evidence="2" id="KW-0378">Hydrolase</keyword>
<dbReference type="PROSITE" id="PS51257">
    <property type="entry name" value="PROKAR_LIPOPROTEIN"/>
    <property type="match status" value="1"/>
</dbReference>
<dbReference type="InterPro" id="IPR036514">
    <property type="entry name" value="SGNH_hydro_sf"/>
</dbReference>
<dbReference type="PANTHER" id="PTHR43695">
    <property type="entry name" value="PUTATIVE (AFU_ORTHOLOGUE AFUA_2G17250)-RELATED"/>
    <property type="match status" value="1"/>
</dbReference>
<protein>
    <submittedName>
        <fullName evidence="6">GDSL-type esterase/lipase family protein</fullName>
    </submittedName>
</protein>
<comment type="similarity">
    <text evidence="1">Belongs to the 'GDSL' lipolytic enzyme family.</text>
</comment>
<keyword evidence="7" id="KW-1185">Reference proteome</keyword>